<proteinExistence type="predicted"/>
<evidence type="ECO:0000313" key="2">
    <source>
        <dbReference type="EMBL" id="TDK33640.1"/>
    </source>
</evidence>
<comment type="caution">
    <text evidence="2">The sequence shown here is derived from an EMBL/GenBank/DDBJ whole genome shotgun (WGS) entry which is preliminary data.</text>
</comment>
<name>A0A4R5UES1_9GAMM</name>
<keyword evidence="3" id="KW-1185">Reference proteome</keyword>
<reference evidence="2 3" key="1">
    <citation type="submission" date="2019-03" db="EMBL/GenBank/DDBJ databases">
        <title>Luteimonas zhaokaii sp.nov., isolated from the rectal contents of Plateau pika in Yushu, Qinghai Province, China.</title>
        <authorList>
            <person name="Zhang G."/>
        </authorList>
    </citation>
    <scope>NUCLEOTIDE SEQUENCE [LARGE SCALE GENOMIC DNA]</scope>
    <source>
        <strain evidence="2 3">THG-MD21</strain>
    </source>
</reference>
<sequence length="175" mass="19244">MAVEQPMSEQSEFGLRAAPGEARREPPRLYRGGSRPAKGPFGFFWVPPKETRTIACESSALDWLPLFASLEVRKQPDQDQTQSFHALRARLPFVLSKGSKTAFAGRDPMRYSRIGPLRFSANGARSPNSLRSDMGCSSAPPSCDARLALRLADQGQRLKAEAQANININVKNQNG</sequence>
<dbReference type="RefSeq" id="WP_133393061.1">
    <property type="nucleotide sequence ID" value="NZ_SMTG01000002.1"/>
</dbReference>
<accession>A0A4R5UES1</accession>
<gene>
    <name evidence="2" type="ORF">E2F49_06475</name>
</gene>
<dbReference type="EMBL" id="SMTG01000002">
    <property type="protein sequence ID" value="TDK33640.1"/>
    <property type="molecule type" value="Genomic_DNA"/>
</dbReference>
<feature type="region of interest" description="Disordered" evidence="1">
    <location>
        <begin position="1"/>
        <end position="34"/>
    </location>
</feature>
<dbReference type="OrthoDB" id="9930215at2"/>
<protein>
    <submittedName>
        <fullName evidence="2">Uncharacterized protein</fullName>
    </submittedName>
</protein>
<dbReference type="AlphaFoldDB" id="A0A4R5UES1"/>
<dbReference type="Proteomes" id="UP000295543">
    <property type="component" value="Unassembled WGS sequence"/>
</dbReference>
<organism evidence="2 3">
    <name type="scientific">Luteimonas terrae</name>
    <dbReference type="NCBI Taxonomy" id="1530191"/>
    <lineage>
        <taxon>Bacteria</taxon>
        <taxon>Pseudomonadati</taxon>
        <taxon>Pseudomonadota</taxon>
        <taxon>Gammaproteobacteria</taxon>
        <taxon>Lysobacterales</taxon>
        <taxon>Lysobacteraceae</taxon>
        <taxon>Luteimonas</taxon>
    </lineage>
</organism>
<evidence type="ECO:0000256" key="1">
    <source>
        <dbReference type="SAM" id="MobiDB-lite"/>
    </source>
</evidence>
<evidence type="ECO:0000313" key="3">
    <source>
        <dbReference type="Proteomes" id="UP000295543"/>
    </source>
</evidence>